<evidence type="ECO:0000313" key="8">
    <source>
        <dbReference type="EMBL" id="KAK0593317.1"/>
    </source>
</evidence>
<dbReference type="SUPFAM" id="SSF118290">
    <property type="entry name" value="WRKY DNA-binding domain"/>
    <property type="match status" value="1"/>
</dbReference>
<reference evidence="8" key="2">
    <citation type="submission" date="2023-06" db="EMBL/GenBank/DDBJ databases">
        <authorList>
            <person name="Swenson N.G."/>
            <person name="Wegrzyn J.L."/>
            <person name="Mcevoy S.L."/>
        </authorList>
    </citation>
    <scope>NUCLEOTIDE SEQUENCE</scope>
    <source>
        <strain evidence="8">NS2018</strain>
        <tissue evidence="8">Leaf</tissue>
    </source>
</reference>
<feature type="compositionally biased region" description="Basic residues" evidence="6">
    <location>
        <begin position="116"/>
        <end position="131"/>
    </location>
</feature>
<evidence type="ECO:0000256" key="5">
    <source>
        <dbReference type="ARBA" id="ARBA00023242"/>
    </source>
</evidence>
<dbReference type="Gene3D" id="2.20.25.80">
    <property type="entry name" value="WRKY domain"/>
    <property type="match status" value="1"/>
</dbReference>
<evidence type="ECO:0000256" key="1">
    <source>
        <dbReference type="ARBA" id="ARBA00004123"/>
    </source>
</evidence>
<protein>
    <recommendedName>
        <fullName evidence="7">WRKY domain-containing protein</fullName>
    </recommendedName>
</protein>
<dbReference type="PANTHER" id="PTHR32096:SF83">
    <property type="entry name" value="WRKY TRANSCRIPTION FACTOR 54-RELATED"/>
    <property type="match status" value="1"/>
</dbReference>
<comment type="caution">
    <text evidence="8">The sequence shown here is derived from an EMBL/GenBank/DDBJ whole genome shotgun (WGS) entry which is preliminary data.</text>
</comment>
<sequence length="332" mass="36838">MGGGRGGGALFSENMVAVNRKNKAIEELVQGKEFAGRLQVLLLQKPFGGDGSSSSSSAAAAEELAGKILRSFTDTLSVLGGGGETTSSAGEVVEEEGDSLVSGGRRSEESGESKKRSMGPKGRRGCYKRKKSSETWRMMTPSIEDGHAWRKYGQKDILNTKYPRSYFRCTHKYEQGCKATKQVQKMEENPQMYETIYIGKHTCRSHMSLTSTPQMIITDINGGPWRSSSSVISSPSSSTARVVVKQEYNLKEEISNGGCGDDLSENLSSSLHHGDHDHEQQMEYIMWDDLVPLDHHHHHHQASTTTTTCHQENFHIDFDSELCFDERDFLSF</sequence>
<dbReference type="Pfam" id="PF03106">
    <property type="entry name" value="WRKY"/>
    <property type="match status" value="1"/>
</dbReference>
<organism evidence="8 9">
    <name type="scientific">Acer saccharum</name>
    <name type="common">Sugar maple</name>
    <dbReference type="NCBI Taxonomy" id="4024"/>
    <lineage>
        <taxon>Eukaryota</taxon>
        <taxon>Viridiplantae</taxon>
        <taxon>Streptophyta</taxon>
        <taxon>Embryophyta</taxon>
        <taxon>Tracheophyta</taxon>
        <taxon>Spermatophyta</taxon>
        <taxon>Magnoliopsida</taxon>
        <taxon>eudicotyledons</taxon>
        <taxon>Gunneridae</taxon>
        <taxon>Pentapetalae</taxon>
        <taxon>rosids</taxon>
        <taxon>malvids</taxon>
        <taxon>Sapindales</taxon>
        <taxon>Sapindaceae</taxon>
        <taxon>Hippocastanoideae</taxon>
        <taxon>Acereae</taxon>
        <taxon>Acer</taxon>
    </lineage>
</organism>
<comment type="subcellular location">
    <subcellularLocation>
        <location evidence="1">Nucleus</location>
    </subcellularLocation>
</comment>
<dbReference type="InterPro" id="IPR036576">
    <property type="entry name" value="WRKY_dom_sf"/>
</dbReference>
<feature type="domain" description="WRKY" evidence="7">
    <location>
        <begin position="143"/>
        <end position="201"/>
    </location>
</feature>
<evidence type="ECO:0000259" key="7">
    <source>
        <dbReference type="PROSITE" id="PS50811"/>
    </source>
</evidence>
<dbReference type="PROSITE" id="PS50811">
    <property type="entry name" value="WRKY"/>
    <property type="match status" value="1"/>
</dbReference>
<evidence type="ECO:0000256" key="4">
    <source>
        <dbReference type="ARBA" id="ARBA00023163"/>
    </source>
</evidence>
<reference evidence="8" key="1">
    <citation type="journal article" date="2022" name="Plant J.">
        <title>Strategies of tolerance reflected in two North American maple genomes.</title>
        <authorList>
            <person name="McEvoy S.L."/>
            <person name="Sezen U.U."/>
            <person name="Trouern-Trend A."/>
            <person name="McMahon S.M."/>
            <person name="Schaberg P.G."/>
            <person name="Yang J."/>
            <person name="Wegrzyn J.L."/>
            <person name="Swenson N.G."/>
        </authorList>
    </citation>
    <scope>NUCLEOTIDE SEQUENCE</scope>
    <source>
        <strain evidence="8">NS2018</strain>
    </source>
</reference>
<dbReference type="Proteomes" id="UP001168877">
    <property type="component" value="Unassembled WGS sequence"/>
</dbReference>
<evidence type="ECO:0000256" key="6">
    <source>
        <dbReference type="SAM" id="MobiDB-lite"/>
    </source>
</evidence>
<dbReference type="GO" id="GO:0000976">
    <property type="term" value="F:transcription cis-regulatory region binding"/>
    <property type="evidence" value="ECO:0007669"/>
    <property type="project" value="TreeGrafter"/>
</dbReference>
<evidence type="ECO:0000313" key="9">
    <source>
        <dbReference type="Proteomes" id="UP001168877"/>
    </source>
</evidence>
<evidence type="ECO:0000256" key="2">
    <source>
        <dbReference type="ARBA" id="ARBA00023015"/>
    </source>
</evidence>
<gene>
    <name evidence="8" type="ORF">LWI29_034710</name>
</gene>
<dbReference type="EMBL" id="JAUESC010000380">
    <property type="protein sequence ID" value="KAK0593317.1"/>
    <property type="molecule type" value="Genomic_DNA"/>
</dbReference>
<dbReference type="PANTHER" id="PTHR32096">
    <property type="entry name" value="WRKY TRANSCRIPTION FACTOR 30-RELATED-RELATED"/>
    <property type="match status" value="1"/>
</dbReference>
<dbReference type="InterPro" id="IPR044810">
    <property type="entry name" value="WRKY_plant"/>
</dbReference>
<dbReference type="GO" id="GO:0003700">
    <property type="term" value="F:DNA-binding transcription factor activity"/>
    <property type="evidence" value="ECO:0007669"/>
    <property type="project" value="InterPro"/>
</dbReference>
<dbReference type="SMART" id="SM00774">
    <property type="entry name" value="WRKY"/>
    <property type="match status" value="1"/>
</dbReference>
<feature type="compositionally biased region" description="Basic and acidic residues" evidence="6">
    <location>
        <begin position="105"/>
        <end position="115"/>
    </location>
</feature>
<dbReference type="InterPro" id="IPR003657">
    <property type="entry name" value="WRKY_dom"/>
</dbReference>
<dbReference type="GO" id="GO:0005634">
    <property type="term" value="C:nucleus"/>
    <property type="evidence" value="ECO:0007669"/>
    <property type="project" value="UniProtKB-SubCell"/>
</dbReference>
<keyword evidence="2" id="KW-0805">Transcription regulation</keyword>
<keyword evidence="4" id="KW-0804">Transcription</keyword>
<dbReference type="AlphaFoldDB" id="A0AA39SFE8"/>
<name>A0AA39SFE8_ACESA</name>
<keyword evidence="5" id="KW-0539">Nucleus</keyword>
<evidence type="ECO:0000256" key="3">
    <source>
        <dbReference type="ARBA" id="ARBA00023125"/>
    </source>
</evidence>
<feature type="region of interest" description="Disordered" evidence="6">
    <location>
        <begin position="80"/>
        <end position="131"/>
    </location>
</feature>
<keyword evidence="9" id="KW-1185">Reference proteome</keyword>
<feature type="region of interest" description="Disordered" evidence="6">
    <location>
        <begin position="255"/>
        <end position="274"/>
    </location>
</feature>
<keyword evidence="3" id="KW-0238">DNA-binding</keyword>
<accession>A0AA39SFE8</accession>
<proteinExistence type="predicted"/>